<keyword evidence="1" id="KW-0472">Membrane</keyword>
<protein>
    <recommendedName>
        <fullName evidence="4">Odorant receptor</fullName>
    </recommendedName>
</protein>
<organism evidence="2 3">
    <name type="scientific">Leptotrombidium deliense</name>
    <dbReference type="NCBI Taxonomy" id="299467"/>
    <lineage>
        <taxon>Eukaryota</taxon>
        <taxon>Metazoa</taxon>
        <taxon>Ecdysozoa</taxon>
        <taxon>Arthropoda</taxon>
        <taxon>Chelicerata</taxon>
        <taxon>Arachnida</taxon>
        <taxon>Acari</taxon>
        <taxon>Acariformes</taxon>
        <taxon>Trombidiformes</taxon>
        <taxon>Prostigmata</taxon>
        <taxon>Anystina</taxon>
        <taxon>Parasitengona</taxon>
        <taxon>Trombiculoidea</taxon>
        <taxon>Trombiculidae</taxon>
        <taxon>Leptotrombidium</taxon>
    </lineage>
</organism>
<evidence type="ECO:0000256" key="1">
    <source>
        <dbReference type="SAM" id="Phobius"/>
    </source>
</evidence>
<dbReference type="EMBL" id="NCKV01016773">
    <property type="protein sequence ID" value="RWS20572.1"/>
    <property type="molecule type" value="Genomic_DNA"/>
</dbReference>
<name>A0A443RZ76_9ACAR</name>
<dbReference type="AlphaFoldDB" id="A0A443RZ76"/>
<keyword evidence="1" id="KW-1133">Transmembrane helix</keyword>
<dbReference type="OrthoDB" id="6478931at2759"/>
<evidence type="ECO:0008006" key="4">
    <source>
        <dbReference type="Google" id="ProtNLM"/>
    </source>
</evidence>
<feature type="transmembrane region" description="Helical" evidence="1">
    <location>
        <begin position="169"/>
        <end position="190"/>
    </location>
</feature>
<comment type="caution">
    <text evidence="2">The sequence shown here is derived from an EMBL/GenBank/DDBJ whole genome shotgun (WGS) entry which is preliminary data.</text>
</comment>
<keyword evidence="3" id="KW-1185">Reference proteome</keyword>
<sequence>MTAENFYNSHRLSVQQLGWLEPFQVLLGKKSPHDYGLNPTMTAKFRKRVITKLNTYWLIAAARSVLGSAVFAAVYMNEKEYDENHLKLIWCIVLTIWCHLNSVIIYVTLAFFDCVCYYFRIRYMKVNDDIETVLHNKEKFKQDERIRFMQHILHEHNHLCSKVDEYNLFWSRFISHVFFVFTPVTIYGLYQAIFAQHTWIEIVLLSLVAVEGWSIISLMCFSGAFLNDQAHAPYMQLIRCMFEYYPPDIHLQMRILVQRVSGPAIAFYCSDLFEVAHTSYFAICMALGQNFFLLVDFVQANLAAANMQTNSTTTAVTATEASL</sequence>
<feature type="transmembrane region" description="Helical" evidence="1">
    <location>
        <begin position="202"/>
        <end position="226"/>
    </location>
</feature>
<dbReference type="VEuPathDB" id="VectorBase:LDEU011468"/>
<evidence type="ECO:0000313" key="2">
    <source>
        <dbReference type="EMBL" id="RWS20572.1"/>
    </source>
</evidence>
<reference evidence="2 3" key="1">
    <citation type="journal article" date="2018" name="Gigascience">
        <title>Genomes of trombidid mites reveal novel predicted allergens and laterally-transferred genes associated with secondary metabolism.</title>
        <authorList>
            <person name="Dong X."/>
            <person name="Chaisiri K."/>
            <person name="Xia D."/>
            <person name="Armstrong S.D."/>
            <person name="Fang Y."/>
            <person name="Donnelly M.J."/>
            <person name="Kadowaki T."/>
            <person name="McGarry J.W."/>
            <person name="Darby A.C."/>
            <person name="Makepeace B.L."/>
        </authorList>
    </citation>
    <scope>NUCLEOTIDE SEQUENCE [LARGE SCALE GENOMIC DNA]</scope>
    <source>
        <strain evidence="2">UoL-UT</strain>
    </source>
</reference>
<evidence type="ECO:0000313" key="3">
    <source>
        <dbReference type="Proteomes" id="UP000288716"/>
    </source>
</evidence>
<proteinExistence type="predicted"/>
<feature type="transmembrane region" description="Helical" evidence="1">
    <location>
        <begin position="88"/>
        <end position="112"/>
    </location>
</feature>
<keyword evidence="1" id="KW-0812">Transmembrane</keyword>
<gene>
    <name evidence="2" type="ORF">B4U80_08364</name>
</gene>
<feature type="transmembrane region" description="Helical" evidence="1">
    <location>
        <begin position="56"/>
        <end position="76"/>
    </location>
</feature>
<accession>A0A443RZ76</accession>
<dbReference type="Proteomes" id="UP000288716">
    <property type="component" value="Unassembled WGS sequence"/>
</dbReference>